<gene>
    <name evidence="4" type="ORF">NU887_19860</name>
</gene>
<proteinExistence type="predicted"/>
<evidence type="ECO:0000313" key="5">
    <source>
        <dbReference type="Proteomes" id="UP001142175"/>
    </source>
</evidence>
<dbReference type="PANTHER" id="PTHR12106:SF27">
    <property type="entry name" value="SORTILIN-RELATED RECEPTOR"/>
    <property type="match status" value="1"/>
</dbReference>
<dbReference type="InterPro" id="IPR015943">
    <property type="entry name" value="WD40/YVTN_repeat-like_dom_sf"/>
</dbReference>
<feature type="chain" id="PRO_5040885464" evidence="2">
    <location>
        <begin position="27"/>
        <end position="928"/>
    </location>
</feature>
<dbReference type="InterPro" id="IPR031778">
    <property type="entry name" value="Sortilin_N"/>
</dbReference>
<evidence type="ECO:0000256" key="1">
    <source>
        <dbReference type="ARBA" id="ARBA00022737"/>
    </source>
</evidence>
<reference evidence="4" key="1">
    <citation type="submission" date="2022-08" db="EMBL/GenBank/DDBJ databases">
        <authorList>
            <person name="Zhang D."/>
        </authorList>
    </citation>
    <scope>NUCLEOTIDE SEQUENCE</scope>
    <source>
        <strain evidence="4">XJ19-11</strain>
    </source>
</reference>
<sequence>MRRNLTKVCTGLSLALSLVHFSAVKAQEIKPTTAKEMKEAVILHQEMLTNSPFRNYPARNIGPTNMSGRIVDIEVTNDFKTYFVAAASGGIWKTKDNGQSFKPVFDHQGALGIGDMAISPSNNDIIWIGTGENNSSRSTYAGSGIYKSTDGGATWEFMGLPHSQHIGQIQIHPTNPDIVWVASMGSLYSKNEERGIYKTKDGGKTWKKTLFIDDNTGVIDLKFHPSNPNIMLAASWERFRQGHDFIGNGKGSGIWRSEDGGDSWKKSGTGFPQDEFVGRIGFDFSLSNPSVVYALHDYQKMQERPARQNQNQNNEDLKFESFKTMSASDVESIDNDKLNKFLRTNRFATKYNAESVKKLIKSGKITPLQIAEYNGSGQDANSNLFNASVIGAEVYRSDDAGSTWKKVSESNLDRLYNSYGYYFGEIRVSTQDENEMFILGVPLLVSRDGGKNFARTDTVGDVHSDHQSMWINPKDSKHILLGTDGGIYSSFGSGERWTHLNDQLTISQFYSIMVDEKTPYNVYGGMQDNGVWFGSSTNKPEVPWASLMGGDGMVVAVDTRSNDVIYTGFQFGNYFRINTKTEERKLVTPGHDIGRAPNRWNWRTPAILSSHNQDIFYMGSQYVYRSLDRGDTWETISPDLTKNQKSGNVPFATLSVIEESPLEFGTLYAGSDDGNIWVTKDHGNSWIDISKGLPQNRWISSISPSQHAEGTVYVTLTGYRFDEFTPFVYKSQDYGKTWAQISGNLPKEAINIVKEDHTNPNILYLGTDHGLYASLNGGKSYDLFQGNIPNVAIYDMVIQKRENDLVIGSHGRSVFIVDLDPLQKLAQNPAAEAILLSASEIRLNQRRSPWAEAPTTKPNQSIMFFVNQAGETSFEVKNENGDSLKSWSVDSTKGINSTSWEYGNIGKGKYKILIKKNSGADELAFEIK</sequence>
<accession>A0A9X2T339</accession>
<evidence type="ECO:0000313" key="4">
    <source>
        <dbReference type="EMBL" id="MCR9017301.1"/>
    </source>
</evidence>
<keyword evidence="1" id="KW-0677">Repeat</keyword>
<dbReference type="InterPro" id="IPR050310">
    <property type="entry name" value="VPS10-sortilin"/>
</dbReference>
<feature type="signal peptide" evidence="2">
    <location>
        <begin position="1"/>
        <end position="26"/>
    </location>
</feature>
<dbReference type="Pfam" id="PF15902">
    <property type="entry name" value="Sortilin-Vps10"/>
    <property type="match status" value="1"/>
</dbReference>
<dbReference type="CDD" id="cd15482">
    <property type="entry name" value="Sialidase_non-viral"/>
    <property type="match status" value="1"/>
</dbReference>
<dbReference type="RefSeq" id="WP_258425141.1">
    <property type="nucleotide sequence ID" value="NZ_JANSUY010000027.1"/>
</dbReference>
<dbReference type="PANTHER" id="PTHR12106">
    <property type="entry name" value="SORTILIN RELATED"/>
    <property type="match status" value="1"/>
</dbReference>
<dbReference type="AlphaFoldDB" id="A0A9X2T339"/>
<evidence type="ECO:0000259" key="3">
    <source>
        <dbReference type="Pfam" id="PF15902"/>
    </source>
</evidence>
<protein>
    <submittedName>
        <fullName evidence="4">Glycosyl hydrolase</fullName>
    </submittedName>
</protein>
<dbReference type="SUPFAM" id="SSF50939">
    <property type="entry name" value="Sialidases"/>
    <property type="match status" value="2"/>
</dbReference>
<evidence type="ECO:0000256" key="2">
    <source>
        <dbReference type="SAM" id="SignalP"/>
    </source>
</evidence>
<dbReference type="GO" id="GO:0016787">
    <property type="term" value="F:hydrolase activity"/>
    <property type="evidence" value="ECO:0007669"/>
    <property type="project" value="UniProtKB-KW"/>
</dbReference>
<dbReference type="Gene3D" id="2.130.10.10">
    <property type="entry name" value="YVTN repeat-like/Quinoprotein amine dehydrogenase"/>
    <property type="match status" value="4"/>
</dbReference>
<keyword evidence="4" id="KW-0378">Hydrolase</keyword>
<dbReference type="Proteomes" id="UP001142175">
    <property type="component" value="Unassembled WGS sequence"/>
</dbReference>
<comment type="caution">
    <text evidence="4">The sequence shown here is derived from an EMBL/GenBank/DDBJ whole genome shotgun (WGS) entry which is preliminary data.</text>
</comment>
<dbReference type="SUPFAM" id="SSF110296">
    <property type="entry name" value="Oligoxyloglucan reducing end-specific cellobiohydrolase"/>
    <property type="match status" value="1"/>
</dbReference>
<keyword evidence="5" id="KW-1185">Reference proteome</keyword>
<dbReference type="EMBL" id="JANSUY010000027">
    <property type="protein sequence ID" value="MCR9017301.1"/>
    <property type="molecule type" value="Genomic_DNA"/>
</dbReference>
<dbReference type="InterPro" id="IPR036278">
    <property type="entry name" value="Sialidase_sf"/>
</dbReference>
<organism evidence="4 5">
    <name type="scientific">Aquiflexum gelatinilyticum</name>
    <dbReference type="NCBI Taxonomy" id="2961943"/>
    <lineage>
        <taxon>Bacteria</taxon>
        <taxon>Pseudomonadati</taxon>
        <taxon>Bacteroidota</taxon>
        <taxon>Cytophagia</taxon>
        <taxon>Cytophagales</taxon>
        <taxon>Cyclobacteriaceae</taxon>
        <taxon>Aquiflexum</taxon>
    </lineage>
</organism>
<name>A0A9X2T339_9BACT</name>
<keyword evidence="2" id="KW-0732">Signal</keyword>
<feature type="domain" description="Sortilin N-terminal" evidence="3">
    <location>
        <begin position="145"/>
        <end position="331"/>
    </location>
</feature>